<feature type="transmembrane region" description="Helical" evidence="6">
    <location>
        <begin position="353"/>
        <end position="371"/>
    </location>
</feature>
<evidence type="ECO:0000256" key="6">
    <source>
        <dbReference type="SAM" id="Phobius"/>
    </source>
</evidence>
<feature type="transmembrane region" description="Helical" evidence="6">
    <location>
        <begin position="156"/>
        <end position="182"/>
    </location>
</feature>
<feature type="transmembrane region" description="Helical" evidence="6">
    <location>
        <begin position="451"/>
        <end position="469"/>
    </location>
</feature>
<proteinExistence type="predicted"/>
<dbReference type="InterPro" id="IPR050598">
    <property type="entry name" value="AminoAcid_Transporter"/>
</dbReference>
<feature type="compositionally biased region" description="Low complexity" evidence="5">
    <location>
        <begin position="1"/>
        <end position="12"/>
    </location>
</feature>
<feature type="transmembrane region" description="Helical" evidence="6">
    <location>
        <begin position="422"/>
        <end position="445"/>
    </location>
</feature>
<dbReference type="EMBL" id="BFAD01000014">
    <property type="protein sequence ID" value="GBE88810.1"/>
    <property type="molecule type" value="Genomic_DNA"/>
</dbReference>
<dbReference type="Gene3D" id="1.20.1740.10">
    <property type="entry name" value="Amino acid/polyamine transporter I"/>
    <property type="match status" value="1"/>
</dbReference>
<dbReference type="PANTHER" id="PTHR11785">
    <property type="entry name" value="AMINO ACID TRANSPORTER"/>
    <property type="match status" value="1"/>
</dbReference>
<keyword evidence="4 6" id="KW-0472">Membrane</keyword>
<organism evidence="7 8">
    <name type="scientific">Sparassis crispa</name>
    <dbReference type="NCBI Taxonomy" id="139825"/>
    <lineage>
        <taxon>Eukaryota</taxon>
        <taxon>Fungi</taxon>
        <taxon>Dikarya</taxon>
        <taxon>Basidiomycota</taxon>
        <taxon>Agaricomycotina</taxon>
        <taxon>Agaricomycetes</taxon>
        <taxon>Polyporales</taxon>
        <taxon>Sparassidaceae</taxon>
        <taxon>Sparassis</taxon>
    </lineage>
</organism>
<dbReference type="AlphaFoldDB" id="A0A401H373"/>
<feature type="compositionally biased region" description="Basic and acidic residues" evidence="5">
    <location>
        <begin position="29"/>
        <end position="57"/>
    </location>
</feature>
<dbReference type="InterPro" id="IPR002293">
    <property type="entry name" value="AA/rel_permease1"/>
</dbReference>
<dbReference type="PIRSF" id="PIRSF006060">
    <property type="entry name" value="AA_transporter"/>
    <property type="match status" value="1"/>
</dbReference>
<dbReference type="STRING" id="139825.A0A401H373"/>
<name>A0A401H373_9APHY</name>
<evidence type="ECO:0000256" key="2">
    <source>
        <dbReference type="ARBA" id="ARBA00022692"/>
    </source>
</evidence>
<dbReference type="Proteomes" id="UP000287166">
    <property type="component" value="Unassembled WGS sequence"/>
</dbReference>
<comment type="caution">
    <text evidence="7">The sequence shown here is derived from an EMBL/GenBank/DDBJ whole genome shotgun (WGS) entry which is preliminary data.</text>
</comment>
<dbReference type="GO" id="GO:0015179">
    <property type="term" value="F:L-amino acid transmembrane transporter activity"/>
    <property type="evidence" value="ECO:0007669"/>
    <property type="project" value="TreeGrafter"/>
</dbReference>
<dbReference type="GeneID" id="38785727"/>
<feature type="region of interest" description="Disordered" evidence="5">
    <location>
        <begin position="1"/>
        <end position="62"/>
    </location>
</feature>
<gene>
    <name evidence="7" type="ORF">SCP_1402150</name>
</gene>
<keyword evidence="2 6" id="KW-0812">Transmembrane</keyword>
<dbReference type="Pfam" id="PF13520">
    <property type="entry name" value="AA_permease_2"/>
    <property type="match status" value="1"/>
</dbReference>
<evidence type="ECO:0000313" key="8">
    <source>
        <dbReference type="Proteomes" id="UP000287166"/>
    </source>
</evidence>
<feature type="transmembrane region" description="Helical" evidence="6">
    <location>
        <begin position="109"/>
        <end position="131"/>
    </location>
</feature>
<reference evidence="7 8" key="1">
    <citation type="journal article" date="2018" name="Sci. Rep.">
        <title>Genome sequence of the cauliflower mushroom Sparassis crispa (Hanabiratake) and its association with beneficial usage.</title>
        <authorList>
            <person name="Kiyama R."/>
            <person name="Furutani Y."/>
            <person name="Kawaguchi K."/>
            <person name="Nakanishi T."/>
        </authorList>
    </citation>
    <scope>NUCLEOTIDE SEQUENCE [LARGE SCALE GENOMIC DNA]</scope>
</reference>
<dbReference type="InParanoid" id="A0A401H373"/>
<evidence type="ECO:0000313" key="7">
    <source>
        <dbReference type="EMBL" id="GBE88810.1"/>
    </source>
</evidence>
<feature type="transmembrane region" description="Helical" evidence="6">
    <location>
        <begin position="304"/>
        <end position="327"/>
    </location>
</feature>
<evidence type="ECO:0000256" key="5">
    <source>
        <dbReference type="SAM" id="MobiDB-lite"/>
    </source>
</evidence>
<dbReference type="PANTHER" id="PTHR11785:SF382">
    <property type="entry name" value="LOW-AFFINITY METHIONINE PERMEASE"/>
    <property type="match status" value="1"/>
</dbReference>
<accession>A0A401H373</accession>
<sequence>MSSLSRFFSLPRRGSEGPVGSADNEEDRDTEKVPSKSEENEGLDIKETEAIPDHDPDLNPGELTFEEDTAGGMGRHLGVFSCTLLIVGRVIGTGIFSTPSSILNSVGSVGASLMLWVLGFVLSFCGLFIWLELGTMFPRSGGEKVYLEAAYPKPKYLATVIFAANAILLGFTASGCIAFASNILVSAGKESTQWASRGIALGVIFFVTILHGLTPRLGILIMNILSVFKIFILLFIVVTGWVVLSGRTRVKDPHANFRNAFAGSSHSSYEYATATFKVLFAYAGWSNVNYVLNNVRDPIRTLKIAGPLGLGICTIFYLLANVAYFAAATKEEIASSGVTVASLFFKKVFGTEAQKALTVFVALSGLTILNFTSHRNHRNVITVTFAASRINQELAKEGIPLPFGNRFWASNWPTGKTPLPGLIIHLIPSVIIILGPPPSVAYPFILDVEGYPGQIINFFVVIGLFWLRWHKPHAVRPFKGKLQTFYFYGFSLTKLVALVWLPFAVFFLAAAVFLIVAPFLRPPGGVGDTPPLPYYLYCLVGIGVMFVGVLYWAAWRVVPRWFGYEFVPRKDTLTDGTVVTLFSSKKIE</sequence>
<dbReference type="GO" id="GO:0016020">
    <property type="term" value="C:membrane"/>
    <property type="evidence" value="ECO:0007669"/>
    <property type="project" value="UniProtKB-SubCell"/>
</dbReference>
<keyword evidence="3 6" id="KW-1133">Transmembrane helix</keyword>
<feature type="transmembrane region" description="Helical" evidence="6">
    <location>
        <begin position="219"/>
        <end position="244"/>
    </location>
</feature>
<evidence type="ECO:0000256" key="4">
    <source>
        <dbReference type="ARBA" id="ARBA00023136"/>
    </source>
</evidence>
<feature type="transmembrane region" description="Helical" evidence="6">
    <location>
        <begin position="532"/>
        <end position="554"/>
    </location>
</feature>
<evidence type="ECO:0000256" key="3">
    <source>
        <dbReference type="ARBA" id="ARBA00022989"/>
    </source>
</evidence>
<feature type="transmembrane region" description="Helical" evidence="6">
    <location>
        <begin position="495"/>
        <end position="520"/>
    </location>
</feature>
<dbReference type="RefSeq" id="XP_027619723.1">
    <property type="nucleotide sequence ID" value="XM_027763922.1"/>
</dbReference>
<feature type="transmembrane region" description="Helical" evidence="6">
    <location>
        <begin position="77"/>
        <end position="97"/>
    </location>
</feature>
<feature type="transmembrane region" description="Helical" evidence="6">
    <location>
        <begin position="194"/>
        <end position="213"/>
    </location>
</feature>
<comment type="subcellular location">
    <subcellularLocation>
        <location evidence="1">Membrane</location>
        <topology evidence="1">Multi-pass membrane protein</topology>
    </subcellularLocation>
</comment>
<keyword evidence="8" id="KW-1185">Reference proteome</keyword>
<protein>
    <submittedName>
        <fullName evidence="7">High-affinity methionine permease</fullName>
    </submittedName>
</protein>
<evidence type="ECO:0000256" key="1">
    <source>
        <dbReference type="ARBA" id="ARBA00004141"/>
    </source>
</evidence>
<dbReference type="OrthoDB" id="5982228at2759"/>